<evidence type="ECO:0000256" key="7">
    <source>
        <dbReference type="ARBA" id="ARBA00023128"/>
    </source>
</evidence>
<evidence type="ECO:0000256" key="4">
    <source>
        <dbReference type="ARBA" id="ARBA00022547"/>
    </source>
</evidence>
<comment type="subcellular location">
    <subcellularLocation>
        <location evidence="1">Mitochondrion membrane</location>
    </subcellularLocation>
</comment>
<evidence type="ECO:0000256" key="8">
    <source>
        <dbReference type="ARBA" id="ARBA00023136"/>
    </source>
</evidence>
<dbReference type="InterPro" id="IPR006808">
    <property type="entry name" value="ATP_synth_F0_gsu_mt"/>
</dbReference>
<proteinExistence type="inferred from homology"/>
<sequence>MLSMFRQMVTSQSSRLARTSMTRGYASQSGNGAVQGLSERAQAIGASVLKVAERALGSYAEPVMYNLKVAGSIAKQVYIAEKLAPPTSLSQIQAAYRQIWACVSKASWWTHSLPAGEWRKVAVYGVEAIGIFSIGEIIGKRKLVGYRIKEHGPAHH</sequence>
<dbReference type="GO" id="GO:0015986">
    <property type="term" value="P:proton motive force-driven ATP synthesis"/>
    <property type="evidence" value="ECO:0007669"/>
    <property type="project" value="InterPro"/>
</dbReference>
<keyword evidence="6" id="KW-0406">Ion transport</keyword>
<dbReference type="OrthoDB" id="437at2759"/>
<comment type="similarity">
    <text evidence="2">Belongs to the ATPase g subunit family.</text>
</comment>
<evidence type="ECO:0000256" key="9">
    <source>
        <dbReference type="ARBA" id="ARBA00023310"/>
    </source>
</evidence>
<keyword evidence="3" id="KW-0813">Transport</keyword>
<reference evidence="10 11" key="1">
    <citation type="submission" date="2018-10" db="EMBL/GenBank/DDBJ databases">
        <title>Complete genome sequence of Malassezia restricta CBS 7877.</title>
        <authorList>
            <person name="Morand S.C."/>
            <person name="Bertignac M."/>
            <person name="Iltis A."/>
            <person name="Kolder I."/>
            <person name="Pirovano W."/>
            <person name="Jourdain R."/>
            <person name="Clavaud C."/>
        </authorList>
    </citation>
    <scope>NUCLEOTIDE SEQUENCE [LARGE SCALE GENOMIC DNA]</scope>
    <source>
        <strain evidence="10 11">CBS 7877</strain>
    </source>
</reference>
<name>A0A3G2RZU6_MALR7</name>
<dbReference type="GO" id="GO:0031966">
    <property type="term" value="C:mitochondrial membrane"/>
    <property type="evidence" value="ECO:0007669"/>
    <property type="project" value="UniProtKB-SubCell"/>
</dbReference>
<evidence type="ECO:0000256" key="1">
    <source>
        <dbReference type="ARBA" id="ARBA00004325"/>
    </source>
</evidence>
<keyword evidence="8" id="KW-0472">Membrane</keyword>
<gene>
    <name evidence="10" type="primary">ATP20</name>
    <name evidence="10" type="ORF">DNF11_0363</name>
</gene>
<evidence type="ECO:0000313" key="11">
    <source>
        <dbReference type="Proteomes" id="UP000269793"/>
    </source>
</evidence>
<accession>A0A3G2RZU6</accession>
<protein>
    <submittedName>
        <fullName evidence="10">ATP synthase subunit g, mitochondrial</fullName>
    </submittedName>
</protein>
<evidence type="ECO:0000313" key="10">
    <source>
        <dbReference type="EMBL" id="AYO41313.1"/>
    </source>
</evidence>
<keyword evidence="4" id="KW-0138">CF(0)</keyword>
<dbReference type="VEuPathDB" id="FungiDB:DNF11_0363"/>
<keyword evidence="11" id="KW-1185">Reference proteome</keyword>
<evidence type="ECO:0000256" key="6">
    <source>
        <dbReference type="ARBA" id="ARBA00023065"/>
    </source>
</evidence>
<keyword evidence="7" id="KW-0496">Mitochondrion</keyword>
<dbReference type="GO" id="GO:0015078">
    <property type="term" value="F:proton transmembrane transporter activity"/>
    <property type="evidence" value="ECO:0007669"/>
    <property type="project" value="InterPro"/>
</dbReference>
<dbReference type="EMBL" id="CP033148">
    <property type="protein sequence ID" value="AYO41313.1"/>
    <property type="molecule type" value="Genomic_DNA"/>
</dbReference>
<dbReference type="Pfam" id="PF04718">
    <property type="entry name" value="ATP-synt_G"/>
    <property type="match status" value="1"/>
</dbReference>
<keyword evidence="5" id="KW-0375">Hydrogen ion transport</keyword>
<dbReference type="STRING" id="425264.A0A3G2RZU6"/>
<evidence type="ECO:0000256" key="5">
    <source>
        <dbReference type="ARBA" id="ARBA00022781"/>
    </source>
</evidence>
<dbReference type="AlphaFoldDB" id="A0A3G2RZU6"/>
<dbReference type="Proteomes" id="UP000269793">
    <property type="component" value="Chromosome I"/>
</dbReference>
<evidence type="ECO:0000256" key="3">
    <source>
        <dbReference type="ARBA" id="ARBA00022448"/>
    </source>
</evidence>
<evidence type="ECO:0000256" key="2">
    <source>
        <dbReference type="ARBA" id="ARBA00005699"/>
    </source>
</evidence>
<organism evidence="10 11">
    <name type="scientific">Malassezia restricta (strain ATCC 96810 / NBRC 103918 / CBS 7877)</name>
    <name type="common">Seborrheic dermatitis infection agent</name>
    <dbReference type="NCBI Taxonomy" id="425264"/>
    <lineage>
        <taxon>Eukaryota</taxon>
        <taxon>Fungi</taxon>
        <taxon>Dikarya</taxon>
        <taxon>Basidiomycota</taxon>
        <taxon>Ustilaginomycotina</taxon>
        <taxon>Malasseziomycetes</taxon>
        <taxon>Malasseziales</taxon>
        <taxon>Malasseziaceae</taxon>
        <taxon>Malassezia</taxon>
    </lineage>
</organism>
<dbReference type="GO" id="GO:0045259">
    <property type="term" value="C:proton-transporting ATP synthase complex"/>
    <property type="evidence" value="ECO:0007669"/>
    <property type="project" value="UniProtKB-KW"/>
</dbReference>
<keyword evidence="9" id="KW-0066">ATP synthesis</keyword>